<feature type="binding site" evidence="5">
    <location>
        <position position="206"/>
    </location>
    <ligand>
        <name>FMN</name>
        <dbReference type="ChEBI" id="CHEBI:58210"/>
    </ligand>
</feature>
<comment type="similarity">
    <text evidence="1">Belongs to the pyridoxamine 5'-phosphate oxidase family.</text>
</comment>
<evidence type="ECO:0000259" key="6">
    <source>
        <dbReference type="Pfam" id="PF01243"/>
    </source>
</evidence>
<feature type="binding site" evidence="5">
    <location>
        <begin position="82"/>
        <end position="87"/>
    </location>
    <ligand>
        <name>FMN</name>
        <dbReference type="ChEBI" id="CHEBI:58210"/>
    </ligand>
</feature>
<dbReference type="Gene3D" id="2.30.110.10">
    <property type="entry name" value="Electron Transport, Fmn-binding Protein, Chain A"/>
    <property type="match status" value="1"/>
</dbReference>
<dbReference type="NCBIfam" id="NF004231">
    <property type="entry name" value="PRK05679.1"/>
    <property type="match status" value="1"/>
</dbReference>
<dbReference type="InterPro" id="IPR019740">
    <property type="entry name" value="Pyridox_Oxase_CS"/>
</dbReference>
<reference evidence="8 9" key="1">
    <citation type="submission" date="2016-06" db="EMBL/GenBank/DDBJ databases">
        <title>Complete genome sequence of Streptomyces griseochromogenes ATCC 14511, the Blasticidin S producer.</title>
        <authorList>
            <person name="Wu L."/>
        </authorList>
    </citation>
    <scope>NUCLEOTIDE SEQUENCE [LARGE SCALE GENOMIC DNA]</scope>
    <source>
        <strain evidence="8 9">ATCC 14511</strain>
    </source>
</reference>
<keyword evidence="2" id="KW-0285">Flavoprotein</keyword>
<keyword evidence="3 5" id="KW-0288">FMN</keyword>
<feature type="binding site" evidence="5">
    <location>
        <position position="216"/>
    </location>
    <ligand>
        <name>FMN</name>
        <dbReference type="ChEBI" id="CHEBI:58210"/>
    </ligand>
</feature>
<dbReference type="GO" id="GO:0004733">
    <property type="term" value="F:pyridoxamine phosphate oxidase activity"/>
    <property type="evidence" value="ECO:0007669"/>
    <property type="project" value="InterPro"/>
</dbReference>
<feature type="binding site" evidence="5">
    <location>
        <position position="126"/>
    </location>
    <ligand>
        <name>FMN</name>
        <dbReference type="ChEBI" id="CHEBI:58210"/>
    </ligand>
</feature>
<evidence type="ECO:0000313" key="9">
    <source>
        <dbReference type="Proteomes" id="UP000092659"/>
    </source>
</evidence>
<evidence type="ECO:0000256" key="4">
    <source>
        <dbReference type="ARBA" id="ARBA00023002"/>
    </source>
</evidence>
<keyword evidence="4" id="KW-0560">Oxidoreductase</keyword>
<evidence type="ECO:0000256" key="5">
    <source>
        <dbReference type="PIRSR" id="PIRSR000190-2"/>
    </source>
</evidence>
<protein>
    <submittedName>
        <fullName evidence="8">Oxidase</fullName>
    </submittedName>
</protein>
<feature type="binding site" evidence="5">
    <location>
        <position position="104"/>
    </location>
    <ligand>
        <name>FMN</name>
        <dbReference type="ChEBI" id="CHEBI:58210"/>
    </ligand>
</feature>
<dbReference type="OrthoDB" id="9780392at2"/>
<feature type="domain" description="Pyridoxine 5'-phosphate oxidase dimerisation C-terminal" evidence="7">
    <location>
        <begin position="193"/>
        <end position="232"/>
    </location>
</feature>
<evidence type="ECO:0000256" key="1">
    <source>
        <dbReference type="ARBA" id="ARBA00007301"/>
    </source>
</evidence>
<dbReference type="PANTHER" id="PTHR10851">
    <property type="entry name" value="PYRIDOXINE-5-PHOSPHATE OXIDASE"/>
    <property type="match status" value="1"/>
</dbReference>
<dbReference type="InterPro" id="IPR012349">
    <property type="entry name" value="Split_barrel_FMN-bd"/>
</dbReference>
<dbReference type="AlphaFoldDB" id="A0A1B1AYR9"/>
<dbReference type="Proteomes" id="UP000092659">
    <property type="component" value="Chromosome"/>
</dbReference>
<feature type="domain" description="Pyridoxamine 5'-phosphate oxidase N-terminal" evidence="6">
    <location>
        <begin position="55"/>
        <end position="164"/>
    </location>
</feature>
<organism evidence="8 9">
    <name type="scientific">Streptomyces griseochromogenes</name>
    <dbReference type="NCBI Taxonomy" id="68214"/>
    <lineage>
        <taxon>Bacteria</taxon>
        <taxon>Bacillati</taxon>
        <taxon>Actinomycetota</taxon>
        <taxon>Actinomycetes</taxon>
        <taxon>Kitasatosporales</taxon>
        <taxon>Streptomycetaceae</taxon>
        <taxon>Streptomyces</taxon>
    </lineage>
</organism>
<evidence type="ECO:0000313" key="8">
    <source>
        <dbReference type="EMBL" id="ANP51723.1"/>
    </source>
</evidence>
<dbReference type="PROSITE" id="PS01064">
    <property type="entry name" value="PYRIDOX_OXIDASE"/>
    <property type="match status" value="1"/>
</dbReference>
<dbReference type="RefSeq" id="WP_067306672.1">
    <property type="nucleotide sequence ID" value="NZ_JAGGLP010000046.1"/>
</dbReference>
<dbReference type="KEGG" id="sgs:AVL59_20905"/>
<dbReference type="GO" id="GO:0010181">
    <property type="term" value="F:FMN binding"/>
    <property type="evidence" value="ECO:0007669"/>
    <property type="project" value="InterPro"/>
</dbReference>
<dbReference type="EMBL" id="CP016279">
    <property type="protein sequence ID" value="ANP51723.1"/>
    <property type="molecule type" value="Genomic_DNA"/>
</dbReference>
<dbReference type="InterPro" id="IPR000659">
    <property type="entry name" value="Pyridox_Oxase"/>
</dbReference>
<dbReference type="Pfam" id="PF01243">
    <property type="entry name" value="PNPOx_N"/>
    <property type="match status" value="1"/>
</dbReference>
<evidence type="ECO:0000256" key="2">
    <source>
        <dbReference type="ARBA" id="ARBA00022630"/>
    </source>
</evidence>
<accession>A0A1B1AYR9</accession>
<gene>
    <name evidence="8" type="ORF">AVL59_20905</name>
</gene>
<dbReference type="GO" id="GO:0008615">
    <property type="term" value="P:pyridoxine biosynthetic process"/>
    <property type="evidence" value="ECO:0007669"/>
    <property type="project" value="InterPro"/>
</dbReference>
<name>A0A1B1AYR9_9ACTN</name>
<dbReference type="PIRSF" id="PIRSF000190">
    <property type="entry name" value="Pyd_amn-ph_oxd"/>
    <property type="match status" value="1"/>
</dbReference>
<sequence>MKVSCGGGGPVRDGDHGTAVRGWLRGIEVFAGPLPEFVPERAPADPVSLFLSWLSEAVTGGLRDPHAMVLSTVDEAGDPDARVLILKGVDASGWQFAGHGFSPKGRQLAVHPRAALTFYWPEHGRQVRLRGTVAPCSAHDSAADFLDRSATARAESLSGRQSQYLTDTAERDHALVESLALIDKEPSLVDPAWTRYTLAPAEVEFWQAAKSRVHTRLRYERAGDSWQRFRLWS</sequence>
<dbReference type="STRING" id="68214.AVL59_20905"/>
<dbReference type="Pfam" id="PF10590">
    <property type="entry name" value="PNP_phzG_C"/>
    <property type="match status" value="1"/>
</dbReference>
<dbReference type="PANTHER" id="PTHR10851:SF0">
    <property type="entry name" value="PYRIDOXINE-5'-PHOSPHATE OXIDASE"/>
    <property type="match status" value="1"/>
</dbReference>
<dbReference type="InterPro" id="IPR019576">
    <property type="entry name" value="Pyridoxamine_oxidase_dimer_C"/>
</dbReference>
<feature type="binding site" evidence="5">
    <location>
        <begin position="161"/>
        <end position="162"/>
    </location>
    <ligand>
        <name>FMN</name>
        <dbReference type="ChEBI" id="CHEBI:58210"/>
    </ligand>
</feature>
<dbReference type="InterPro" id="IPR011576">
    <property type="entry name" value="Pyridox_Oxase_N"/>
</dbReference>
<comment type="cofactor">
    <cofactor evidence="5">
        <name>FMN</name>
        <dbReference type="ChEBI" id="CHEBI:58210"/>
    </cofactor>
    <text evidence="5">Binds 1 FMN per subunit.</text>
</comment>
<evidence type="ECO:0000256" key="3">
    <source>
        <dbReference type="ARBA" id="ARBA00022643"/>
    </source>
</evidence>
<dbReference type="SUPFAM" id="SSF50475">
    <property type="entry name" value="FMN-binding split barrel"/>
    <property type="match status" value="1"/>
</dbReference>
<evidence type="ECO:0000259" key="7">
    <source>
        <dbReference type="Pfam" id="PF10590"/>
    </source>
</evidence>
<proteinExistence type="inferred from homology"/>